<dbReference type="EMBL" id="AXZV01000020">
    <property type="protein sequence ID" value="KGH41376.1"/>
    <property type="molecule type" value="Genomic_DNA"/>
</dbReference>
<protein>
    <recommendedName>
        <fullName evidence="1">DUF4062 domain-containing protein</fullName>
    </recommendedName>
</protein>
<gene>
    <name evidence="2" type="ORF">CMPG5300_3030</name>
</gene>
<proteinExistence type="predicted"/>
<evidence type="ECO:0000313" key="2">
    <source>
        <dbReference type="EMBL" id="KGH41376.1"/>
    </source>
</evidence>
<comment type="caution">
    <text evidence="2">The sequence shown here is derived from an EMBL/GenBank/DDBJ whole genome shotgun (WGS) entry which is preliminary data.</text>
</comment>
<reference evidence="2 3" key="1">
    <citation type="journal article" date="2014" name="Genome Announc.">
        <title>Draft Genome Sequence of Lactobacillus plantarum CMPG5300, a Human Vaginal Isolate.</title>
        <authorList>
            <person name="Malik S."/>
            <person name="Siezen R.J."/>
            <person name="Renckens B."/>
            <person name="Vaneechoutte M."/>
            <person name="Vanderleyden J."/>
            <person name="Lebeer S."/>
        </authorList>
    </citation>
    <scope>NUCLEOTIDE SEQUENCE [LARGE SCALE GENOMIC DNA]</scope>
    <source>
        <strain evidence="2 3">CMPG5300</strain>
    </source>
</reference>
<dbReference type="RefSeq" id="WP_052098058.1">
    <property type="nucleotide sequence ID" value="NZ_CM002918.1"/>
</dbReference>
<dbReference type="Pfam" id="PF13271">
    <property type="entry name" value="DUF4062"/>
    <property type="match status" value="1"/>
</dbReference>
<dbReference type="AlphaFoldDB" id="A0AAW3FJG4"/>
<dbReference type="Proteomes" id="UP000029801">
    <property type="component" value="Chromosome"/>
</dbReference>
<evidence type="ECO:0000259" key="1">
    <source>
        <dbReference type="Pfam" id="PF13271"/>
    </source>
</evidence>
<name>A0AAW3FJG4_LACPN</name>
<sequence length="312" mass="36023">MYFKPRVFISSTFSDNLQLRKRIKTSLSEVGMEPLLYETNLTPSIAPSTYREDILSADFVILFINDQYGSTTETGQSGTEEEYNLARNYNIPLHVYISKKTNTHVQNTPSGSGKDENLKKFIDRINEDHTSYFIFSNTNELEQKIKENTTKLVFSVATNFIVKNGLSTHDSQLISLNNDTTLLTKFIKNMDYHISLKESNSLDPVTTNIIMDPLDYLEYFDQNTLITTDAKSAVNAFIEASQRFTENHELNYITHHAQQIGKVTVDFYTVSNPSKKSEIYSSYYSKFKEWYNSYTKFKNQYATLLAQFELLK</sequence>
<dbReference type="InterPro" id="IPR025139">
    <property type="entry name" value="DUF4062"/>
</dbReference>
<evidence type="ECO:0000313" key="3">
    <source>
        <dbReference type="Proteomes" id="UP000029801"/>
    </source>
</evidence>
<organism evidence="2 3">
    <name type="scientific">Lactiplantibacillus plantarum CMPG5300</name>
    <dbReference type="NCBI Taxonomy" id="1304889"/>
    <lineage>
        <taxon>Bacteria</taxon>
        <taxon>Bacillati</taxon>
        <taxon>Bacillota</taxon>
        <taxon>Bacilli</taxon>
        <taxon>Lactobacillales</taxon>
        <taxon>Lactobacillaceae</taxon>
        <taxon>Lactiplantibacillus</taxon>
    </lineage>
</organism>
<accession>A0AAW3FJG4</accession>
<feature type="domain" description="DUF4062" evidence="1">
    <location>
        <begin position="6"/>
        <end position="86"/>
    </location>
</feature>